<name>A0A1G6WW14_9PROT</name>
<dbReference type="InterPro" id="IPR011009">
    <property type="entry name" value="Kinase-like_dom_sf"/>
</dbReference>
<feature type="transmembrane region" description="Helical" evidence="10">
    <location>
        <begin position="351"/>
        <end position="373"/>
    </location>
</feature>
<evidence type="ECO:0000256" key="4">
    <source>
        <dbReference type="ARBA" id="ARBA00022679"/>
    </source>
</evidence>
<dbReference type="GO" id="GO:0004674">
    <property type="term" value="F:protein serine/threonine kinase activity"/>
    <property type="evidence" value="ECO:0007669"/>
    <property type="project" value="UniProtKB-KW"/>
</dbReference>
<evidence type="ECO:0000256" key="6">
    <source>
        <dbReference type="ARBA" id="ARBA00022777"/>
    </source>
</evidence>
<keyword evidence="10" id="KW-0472">Membrane</keyword>
<organism evidence="12 13">
    <name type="scientific">Belnapia rosea</name>
    <dbReference type="NCBI Taxonomy" id="938405"/>
    <lineage>
        <taxon>Bacteria</taxon>
        <taxon>Pseudomonadati</taxon>
        <taxon>Pseudomonadota</taxon>
        <taxon>Alphaproteobacteria</taxon>
        <taxon>Acetobacterales</taxon>
        <taxon>Roseomonadaceae</taxon>
        <taxon>Belnapia</taxon>
    </lineage>
</organism>
<feature type="compositionally biased region" description="Basic and acidic residues" evidence="9">
    <location>
        <begin position="387"/>
        <end position="399"/>
    </location>
</feature>
<dbReference type="SMART" id="SM00220">
    <property type="entry name" value="S_TKc"/>
    <property type="match status" value="1"/>
</dbReference>
<accession>A0A1G6WW14</accession>
<proteinExistence type="inferred from homology"/>
<dbReference type="SUPFAM" id="SSF56112">
    <property type="entry name" value="Protein kinase-like (PK-like)"/>
    <property type="match status" value="1"/>
</dbReference>
<reference evidence="12 13" key="1">
    <citation type="submission" date="2016-10" db="EMBL/GenBank/DDBJ databases">
        <authorList>
            <person name="de Groot N.N."/>
        </authorList>
    </citation>
    <scope>NUCLEOTIDE SEQUENCE [LARGE SCALE GENOMIC DNA]</scope>
    <source>
        <strain evidence="12 13">CPCC 100156</strain>
    </source>
</reference>
<evidence type="ECO:0000256" key="3">
    <source>
        <dbReference type="ARBA" id="ARBA00022527"/>
    </source>
</evidence>
<feature type="region of interest" description="Disordered" evidence="9">
    <location>
        <begin position="387"/>
        <end position="456"/>
    </location>
</feature>
<feature type="compositionally biased region" description="Low complexity" evidence="9">
    <location>
        <begin position="442"/>
        <end position="456"/>
    </location>
</feature>
<feature type="compositionally biased region" description="Basic and acidic residues" evidence="9">
    <location>
        <begin position="426"/>
        <end position="441"/>
    </location>
</feature>
<evidence type="ECO:0000313" key="13">
    <source>
        <dbReference type="Proteomes" id="UP000198925"/>
    </source>
</evidence>
<dbReference type="STRING" id="938405.SAMN02927895_03159"/>
<dbReference type="InterPro" id="IPR000719">
    <property type="entry name" value="Prot_kinase_dom"/>
</dbReference>
<feature type="domain" description="Protein kinase" evidence="11">
    <location>
        <begin position="32"/>
        <end position="290"/>
    </location>
</feature>
<dbReference type="InterPro" id="IPR008271">
    <property type="entry name" value="Ser/Thr_kinase_AS"/>
</dbReference>
<dbReference type="PANTHER" id="PTHR43671:SF13">
    <property type="entry name" value="SERINE_THREONINE-PROTEIN KINASE NEK2"/>
    <property type="match status" value="1"/>
</dbReference>
<dbReference type="Gene3D" id="1.10.510.10">
    <property type="entry name" value="Transferase(Phosphotransferase) domain 1"/>
    <property type="match status" value="1"/>
</dbReference>
<dbReference type="PROSITE" id="PS00108">
    <property type="entry name" value="PROTEIN_KINASE_ST"/>
    <property type="match status" value="1"/>
</dbReference>
<keyword evidence="10" id="KW-1133">Transmembrane helix</keyword>
<gene>
    <name evidence="12" type="ORF">SAMN04487779_101178</name>
</gene>
<dbReference type="PROSITE" id="PS50011">
    <property type="entry name" value="PROTEIN_KINASE_DOM"/>
    <property type="match status" value="1"/>
</dbReference>
<comment type="similarity">
    <text evidence="1">Belongs to the protein kinase superfamily. NEK Ser/Thr protein kinase family. NIMA subfamily.</text>
</comment>
<keyword evidence="4" id="KW-0808">Transferase</keyword>
<evidence type="ECO:0000256" key="9">
    <source>
        <dbReference type="SAM" id="MobiDB-lite"/>
    </source>
</evidence>
<sequence>MYPARHDQGSPRGQDSLEVAGRMIPNEIAGKYELRGTLGSGAMGTVYDALDRNIERRVAIKVVKLPPAGDPEGEEAHGRFRREAQAAGRLAHPNIVGVYDYGENAESAWIVMELVEGGSLKDRLDRKERFPVPEIVRIMEEVLAALAYSHGRGVVHRDIKPGNIMLSGDGAVKMADFGIARLENSSMTQIGTVMGTPSYMAPEQLRGETVDARADIWAAGVMLYQLLTGEKPFEGGFSAVMHKALHTEPPPPSRLSVTAPQAFDAVIARALAKRPEDRYPGAAAFAAAIRAAAAAPAAAPEAGGFSGAGPLPGLDSDATLVGTMPPAAPPGPAMSAPPPTPPPALARRAPVGLIAGGAGVLAAAGVIAFMLLGGGDQGADQQRLEQLRQAAEQEARQRAEATQPVPAPQAATESATPTPPPQAEAEIERRLREEEGRRAEQARQQQAAEQVRQQQAAEQARQQQVVEEARRRADQLRADLAAAGAALAATPCSLLSWSATATRLTLSGIIRRGDEALLRQQVAARGLPGDAVQMQLRGFDGPYCAALDLLRPNAAGQDASPQAGIIGATPLAKGELLRLSVTMPPWPGHLTVSYLMQSGEVAHLVPSRAEAPNAQLRLGEPAGSFTGWEVDEPFGTDLVLVVTSDRPILAQRRPVVEKAEDYLRALAPALRAAQAQNGRVAVQAVLVETVARR</sequence>
<feature type="region of interest" description="Disordered" evidence="9">
    <location>
        <begin position="323"/>
        <end position="344"/>
    </location>
</feature>
<evidence type="ECO:0000256" key="8">
    <source>
        <dbReference type="PROSITE-ProRule" id="PRU10141"/>
    </source>
</evidence>
<dbReference type="Gene3D" id="3.30.200.20">
    <property type="entry name" value="Phosphorylase Kinase, domain 1"/>
    <property type="match status" value="1"/>
</dbReference>
<protein>
    <recommendedName>
        <fullName evidence="2">non-specific serine/threonine protein kinase</fullName>
        <ecNumber evidence="2">2.7.11.1</ecNumber>
    </recommendedName>
</protein>
<dbReference type="Proteomes" id="UP000198925">
    <property type="component" value="Unassembled WGS sequence"/>
</dbReference>
<feature type="binding site" evidence="8">
    <location>
        <position position="61"/>
    </location>
    <ligand>
        <name>ATP</name>
        <dbReference type="ChEBI" id="CHEBI:30616"/>
    </ligand>
</feature>
<keyword evidence="3 12" id="KW-0723">Serine/threonine-protein kinase</keyword>
<feature type="transmembrane region" description="Helical" evidence="10">
    <location>
        <begin position="480"/>
        <end position="499"/>
    </location>
</feature>
<keyword evidence="5 8" id="KW-0547">Nucleotide-binding</keyword>
<dbReference type="PANTHER" id="PTHR43671">
    <property type="entry name" value="SERINE/THREONINE-PROTEIN KINASE NEK"/>
    <property type="match status" value="1"/>
</dbReference>
<feature type="compositionally biased region" description="Low complexity" evidence="9">
    <location>
        <begin position="400"/>
        <end position="416"/>
    </location>
</feature>
<keyword evidence="10" id="KW-0812">Transmembrane</keyword>
<dbReference type="EC" id="2.7.11.1" evidence="2"/>
<keyword evidence="7 8" id="KW-0067">ATP-binding</keyword>
<keyword evidence="13" id="KW-1185">Reference proteome</keyword>
<dbReference type="FunFam" id="1.10.510.10:FF:000021">
    <property type="entry name" value="Serine/threonine protein kinase"/>
    <property type="match status" value="1"/>
</dbReference>
<evidence type="ECO:0000256" key="7">
    <source>
        <dbReference type="ARBA" id="ARBA00022840"/>
    </source>
</evidence>
<dbReference type="GO" id="GO:0005524">
    <property type="term" value="F:ATP binding"/>
    <property type="evidence" value="ECO:0007669"/>
    <property type="project" value="UniProtKB-UniRule"/>
</dbReference>
<keyword evidence="6 12" id="KW-0418">Kinase</keyword>
<dbReference type="CDD" id="cd14014">
    <property type="entry name" value="STKc_PknB_like"/>
    <property type="match status" value="1"/>
</dbReference>
<evidence type="ECO:0000256" key="1">
    <source>
        <dbReference type="ARBA" id="ARBA00010886"/>
    </source>
</evidence>
<dbReference type="AlphaFoldDB" id="A0A1G6WW14"/>
<dbReference type="EMBL" id="FMZX01000011">
    <property type="protein sequence ID" value="SDD70082.1"/>
    <property type="molecule type" value="Genomic_DNA"/>
</dbReference>
<dbReference type="InterPro" id="IPR050660">
    <property type="entry name" value="NEK_Ser/Thr_kinase"/>
</dbReference>
<dbReference type="PROSITE" id="PS00107">
    <property type="entry name" value="PROTEIN_KINASE_ATP"/>
    <property type="match status" value="1"/>
</dbReference>
<evidence type="ECO:0000259" key="11">
    <source>
        <dbReference type="PROSITE" id="PS50011"/>
    </source>
</evidence>
<evidence type="ECO:0000256" key="5">
    <source>
        <dbReference type="ARBA" id="ARBA00022741"/>
    </source>
</evidence>
<evidence type="ECO:0000313" key="12">
    <source>
        <dbReference type="EMBL" id="SDD70082.1"/>
    </source>
</evidence>
<dbReference type="Pfam" id="PF00069">
    <property type="entry name" value="Pkinase"/>
    <property type="match status" value="1"/>
</dbReference>
<evidence type="ECO:0000256" key="2">
    <source>
        <dbReference type="ARBA" id="ARBA00012513"/>
    </source>
</evidence>
<feature type="compositionally biased region" description="Pro residues" evidence="9">
    <location>
        <begin position="326"/>
        <end position="344"/>
    </location>
</feature>
<dbReference type="InterPro" id="IPR017441">
    <property type="entry name" value="Protein_kinase_ATP_BS"/>
</dbReference>
<evidence type="ECO:0000256" key="10">
    <source>
        <dbReference type="SAM" id="Phobius"/>
    </source>
</evidence>